<sequence length="118" mass="13853">MRYKRNTKNRIIFQNLIDLPEVPCQATIFSSRENLFDSTSKEDKAFTTSLCIKRTRESNKNKTRGRSCVISPKEWFRKGKQNKLNFAITKCESAQKHRNPSCVQASISLMRHRRNTEK</sequence>
<accession>A0ABS8RI26</accession>
<reference evidence="1 2" key="1">
    <citation type="journal article" date="2021" name="BMC Genomics">
        <title>Datura genome reveals duplications of psychoactive alkaloid biosynthetic genes and high mutation rate following tissue culture.</title>
        <authorList>
            <person name="Rajewski A."/>
            <person name="Carter-House D."/>
            <person name="Stajich J."/>
            <person name="Litt A."/>
        </authorList>
    </citation>
    <scope>NUCLEOTIDE SEQUENCE [LARGE SCALE GENOMIC DNA]</scope>
    <source>
        <strain evidence="1">AR-01</strain>
    </source>
</reference>
<dbReference type="Proteomes" id="UP000823775">
    <property type="component" value="Unassembled WGS sequence"/>
</dbReference>
<comment type="caution">
    <text evidence="1">The sequence shown here is derived from an EMBL/GenBank/DDBJ whole genome shotgun (WGS) entry which is preliminary data.</text>
</comment>
<evidence type="ECO:0000313" key="1">
    <source>
        <dbReference type="EMBL" id="MCD7446478.1"/>
    </source>
</evidence>
<dbReference type="EMBL" id="JACEIK010000014">
    <property type="protein sequence ID" value="MCD7446478.1"/>
    <property type="molecule type" value="Genomic_DNA"/>
</dbReference>
<organism evidence="1 2">
    <name type="scientific">Datura stramonium</name>
    <name type="common">Jimsonweed</name>
    <name type="synonym">Common thornapple</name>
    <dbReference type="NCBI Taxonomy" id="4076"/>
    <lineage>
        <taxon>Eukaryota</taxon>
        <taxon>Viridiplantae</taxon>
        <taxon>Streptophyta</taxon>
        <taxon>Embryophyta</taxon>
        <taxon>Tracheophyta</taxon>
        <taxon>Spermatophyta</taxon>
        <taxon>Magnoliopsida</taxon>
        <taxon>eudicotyledons</taxon>
        <taxon>Gunneridae</taxon>
        <taxon>Pentapetalae</taxon>
        <taxon>asterids</taxon>
        <taxon>lamiids</taxon>
        <taxon>Solanales</taxon>
        <taxon>Solanaceae</taxon>
        <taxon>Solanoideae</taxon>
        <taxon>Datureae</taxon>
        <taxon>Datura</taxon>
    </lineage>
</organism>
<keyword evidence="2" id="KW-1185">Reference proteome</keyword>
<protein>
    <submittedName>
        <fullName evidence="1">Uncharacterized protein</fullName>
    </submittedName>
</protein>
<proteinExistence type="predicted"/>
<gene>
    <name evidence="1" type="ORF">HAX54_007792</name>
</gene>
<evidence type="ECO:0000313" key="2">
    <source>
        <dbReference type="Proteomes" id="UP000823775"/>
    </source>
</evidence>
<name>A0ABS8RI26_DATST</name>